<gene>
    <name evidence="2" type="ORF">YSA_10882</name>
</gene>
<sequence length="39" mass="4250">MFAGAKRTETEPNGSITAQMHFLRPPQAANTEKSDATML</sequence>
<accession>I3V4K1</accession>
<name>I3V4K1_PSEPU</name>
<dbReference type="HOGENOM" id="CLU_3315649_0_0_6"/>
<feature type="region of interest" description="Disordered" evidence="1">
    <location>
        <begin position="1"/>
        <end position="39"/>
    </location>
</feature>
<feature type="compositionally biased region" description="Basic and acidic residues" evidence="1">
    <location>
        <begin position="1"/>
        <end position="10"/>
    </location>
</feature>
<dbReference type="AlphaFoldDB" id="I3V4K1"/>
<dbReference type="KEGG" id="ppi:YSA_10882"/>
<organism evidence="2 3">
    <name type="scientific">Pseudomonas putida ND6</name>
    <dbReference type="NCBI Taxonomy" id="231023"/>
    <lineage>
        <taxon>Bacteria</taxon>
        <taxon>Pseudomonadati</taxon>
        <taxon>Pseudomonadota</taxon>
        <taxon>Gammaproteobacteria</taxon>
        <taxon>Pseudomonadales</taxon>
        <taxon>Pseudomonadaceae</taxon>
        <taxon>Pseudomonas</taxon>
    </lineage>
</organism>
<evidence type="ECO:0000256" key="1">
    <source>
        <dbReference type="SAM" id="MobiDB-lite"/>
    </source>
</evidence>
<dbReference type="Proteomes" id="UP000005268">
    <property type="component" value="Chromosome"/>
</dbReference>
<proteinExistence type="predicted"/>
<reference evidence="2 3" key="1">
    <citation type="journal article" date="2012" name="J. Bacteriol.">
        <title>Complete Genome Sequence of the Naphthalene-Degrading Pseudomonas putida Strain ND6.</title>
        <authorList>
            <person name="Li S."/>
            <person name="Zhao H."/>
            <person name="Li Y."/>
            <person name="Niu S."/>
            <person name="Cai B."/>
        </authorList>
    </citation>
    <scope>NUCLEOTIDE SEQUENCE [LARGE SCALE GENOMIC DNA]</scope>
    <source>
        <strain evidence="2 3">ND6</strain>
    </source>
</reference>
<evidence type="ECO:0000313" key="3">
    <source>
        <dbReference type="Proteomes" id="UP000005268"/>
    </source>
</evidence>
<dbReference type="EMBL" id="CP003588">
    <property type="protein sequence ID" value="AFK72672.1"/>
    <property type="molecule type" value="Genomic_DNA"/>
</dbReference>
<evidence type="ECO:0000313" key="2">
    <source>
        <dbReference type="EMBL" id="AFK72672.1"/>
    </source>
</evidence>
<protein>
    <submittedName>
        <fullName evidence="2">Uncharacterized protein</fullName>
    </submittedName>
</protein>